<name>A0A0F9UMV7_9ZZZZ</name>
<dbReference type="AlphaFoldDB" id="A0A0F9UMV7"/>
<evidence type="ECO:0000313" key="1">
    <source>
        <dbReference type="EMBL" id="KKN94430.1"/>
    </source>
</evidence>
<comment type="caution">
    <text evidence="1">The sequence shown here is derived from an EMBL/GenBank/DDBJ whole genome shotgun (WGS) entry which is preliminary data.</text>
</comment>
<organism evidence="1">
    <name type="scientific">marine sediment metagenome</name>
    <dbReference type="NCBI Taxonomy" id="412755"/>
    <lineage>
        <taxon>unclassified sequences</taxon>
        <taxon>metagenomes</taxon>
        <taxon>ecological metagenomes</taxon>
    </lineage>
</organism>
<dbReference type="EMBL" id="LAZR01000078">
    <property type="protein sequence ID" value="KKN94430.1"/>
    <property type="molecule type" value="Genomic_DNA"/>
</dbReference>
<gene>
    <name evidence="1" type="ORF">LCGC14_0187770</name>
</gene>
<proteinExistence type="predicted"/>
<accession>A0A0F9UMV7</accession>
<sequence>MSAIMIEPEQRPGIDRRVFRRMECGSLEWAHYSDWQANGTRARFYGYASKELPPLVAVRES</sequence>
<reference evidence="1" key="1">
    <citation type="journal article" date="2015" name="Nature">
        <title>Complex archaea that bridge the gap between prokaryotes and eukaryotes.</title>
        <authorList>
            <person name="Spang A."/>
            <person name="Saw J.H."/>
            <person name="Jorgensen S.L."/>
            <person name="Zaremba-Niedzwiedzka K."/>
            <person name="Martijn J."/>
            <person name="Lind A.E."/>
            <person name="van Eijk R."/>
            <person name="Schleper C."/>
            <person name="Guy L."/>
            <person name="Ettema T.J."/>
        </authorList>
    </citation>
    <scope>NUCLEOTIDE SEQUENCE</scope>
</reference>
<protein>
    <submittedName>
        <fullName evidence="1">Uncharacterized protein</fullName>
    </submittedName>
</protein>